<organism evidence="2">
    <name type="scientific">Ignisphaera aggregans</name>
    <dbReference type="NCBI Taxonomy" id="334771"/>
    <lineage>
        <taxon>Archaea</taxon>
        <taxon>Thermoproteota</taxon>
        <taxon>Thermoprotei</taxon>
        <taxon>Desulfurococcales</taxon>
        <taxon>Desulfurococcaceae</taxon>
        <taxon>Ignisphaera</taxon>
    </lineage>
</organism>
<feature type="domain" description="SpoVT-AbrB" evidence="1">
    <location>
        <begin position="3"/>
        <end position="50"/>
    </location>
</feature>
<dbReference type="AlphaFoldDB" id="A0A7J3I6G5"/>
<evidence type="ECO:0000313" key="3">
    <source>
        <dbReference type="EMBL" id="HGQ17615.1"/>
    </source>
</evidence>
<proteinExistence type="predicted"/>
<reference evidence="2" key="1">
    <citation type="journal article" date="2020" name="mSystems">
        <title>Genome- and Community-Level Interaction Insights into Carbon Utilization and Element Cycling Functions of Hydrothermarchaeota in Hydrothermal Sediment.</title>
        <authorList>
            <person name="Zhou Z."/>
            <person name="Liu Y."/>
            <person name="Xu W."/>
            <person name="Pan J."/>
            <person name="Luo Z.H."/>
            <person name="Li M."/>
        </authorList>
    </citation>
    <scope>NUCLEOTIDE SEQUENCE [LARGE SCALE GENOMIC DNA]</scope>
    <source>
        <strain evidence="2">SpSt-618</strain>
        <strain evidence="3">SpSt-657</strain>
    </source>
</reference>
<dbReference type="NCBIfam" id="TIGR01439">
    <property type="entry name" value="lp_hng_hel_AbrB"/>
    <property type="match status" value="1"/>
</dbReference>
<sequence length="115" mass="13380">MFSEVVKVDSKGRITIPATLRLLLNISDGEKLILVFDEDNNKIELHLSKPNRTLFCSGVISRDTLLRLLKEYNIDNISCRCKDNHCDFYHCKIFVELSKDKDEFMKNSPNIRCIE</sequence>
<dbReference type="Pfam" id="PF04014">
    <property type="entry name" value="MazE_antitoxin"/>
    <property type="match status" value="1"/>
</dbReference>
<dbReference type="GO" id="GO:0003677">
    <property type="term" value="F:DNA binding"/>
    <property type="evidence" value="ECO:0007669"/>
    <property type="project" value="UniProtKB-KW"/>
</dbReference>
<dbReference type="EMBL" id="DTBZ01000035">
    <property type="protein sequence ID" value="HGQ17615.1"/>
    <property type="molecule type" value="Genomic_DNA"/>
</dbReference>
<comment type="caution">
    <text evidence="2">The sequence shown here is derived from an EMBL/GenBank/DDBJ whole genome shotgun (WGS) entry which is preliminary data.</text>
</comment>
<accession>A0A7J3I6G5</accession>
<dbReference type="Gene3D" id="2.10.260.10">
    <property type="match status" value="1"/>
</dbReference>
<dbReference type="InterPro" id="IPR037914">
    <property type="entry name" value="SpoVT-AbrB_sf"/>
</dbReference>
<name>A0A7J3I6G5_9CREN</name>
<dbReference type="PROSITE" id="PS51740">
    <property type="entry name" value="SPOVT_ABRB"/>
    <property type="match status" value="1"/>
</dbReference>
<evidence type="ECO:0000259" key="1">
    <source>
        <dbReference type="PROSITE" id="PS51740"/>
    </source>
</evidence>
<dbReference type="InterPro" id="IPR007159">
    <property type="entry name" value="SpoVT-AbrB_dom"/>
</dbReference>
<dbReference type="SUPFAM" id="SSF89447">
    <property type="entry name" value="AbrB/MazE/MraZ-like"/>
    <property type="match status" value="1"/>
</dbReference>
<gene>
    <name evidence="2" type="ORF">ENT87_01640</name>
    <name evidence="3" type="ORF">ENU30_01345</name>
</gene>
<dbReference type="SMART" id="SM00966">
    <property type="entry name" value="SpoVT_AbrB"/>
    <property type="match status" value="1"/>
</dbReference>
<keyword evidence="2" id="KW-0238">DNA-binding</keyword>
<protein>
    <submittedName>
        <fullName evidence="2">AbrB/MazE/SpoVT family DNA-binding domain-containing protein</fullName>
    </submittedName>
</protein>
<evidence type="ECO:0000313" key="2">
    <source>
        <dbReference type="EMBL" id="HGN36243.1"/>
    </source>
</evidence>
<dbReference type="EMBL" id="DTAI01000053">
    <property type="protein sequence ID" value="HGN36243.1"/>
    <property type="molecule type" value="Genomic_DNA"/>
</dbReference>